<organism evidence="1 2">
    <name type="scientific">Vreelandella arcis</name>
    <dbReference type="NCBI Taxonomy" id="416873"/>
    <lineage>
        <taxon>Bacteria</taxon>
        <taxon>Pseudomonadati</taxon>
        <taxon>Pseudomonadota</taxon>
        <taxon>Gammaproteobacteria</taxon>
        <taxon>Oceanospirillales</taxon>
        <taxon>Halomonadaceae</taxon>
        <taxon>Vreelandella</taxon>
    </lineage>
</organism>
<dbReference type="Proteomes" id="UP000199677">
    <property type="component" value="Unassembled WGS sequence"/>
</dbReference>
<sequence length="186" mass="20799">MNRVYLDNNVWDFAYQNYVDLTAYFPRDKFALAISKHGRFEINQMPDKPCTVGLKKYIFSLLGSDIEEVHTFGFKDPRYPDDEQRSSGFGAGGFSSVFENNERKRLNALFGGQGKRKDALILNKQEADIELGALSVHNYVLTLDKKPGPLKSASENGGKVIFLNELSSSLDPSVLQQAADQIDGKI</sequence>
<dbReference type="EMBL" id="FNII01000009">
    <property type="protein sequence ID" value="SDN88631.1"/>
    <property type="molecule type" value="Genomic_DNA"/>
</dbReference>
<protein>
    <recommendedName>
        <fullName evidence="3">PIN domain-containing protein</fullName>
    </recommendedName>
</protein>
<proteinExistence type="predicted"/>
<keyword evidence="2" id="KW-1185">Reference proteome</keyword>
<evidence type="ECO:0008006" key="3">
    <source>
        <dbReference type="Google" id="ProtNLM"/>
    </source>
</evidence>
<dbReference type="AlphaFoldDB" id="A0A1H0F1Z4"/>
<reference evidence="2" key="1">
    <citation type="submission" date="2016-10" db="EMBL/GenBank/DDBJ databases">
        <authorList>
            <person name="Varghese N."/>
            <person name="Submissions S."/>
        </authorList>
    </citation>
    <scope>NUCLEOTIDE SEQUENCE [LARGE SCALE GENOMIC DNA]</scope>
    <source>
        <strain evidence="2">CGMCC 1.6494</strain>
    </source>
</reference>
<gene>
    <name evidence="1" type="ORF">SAMN04487951_10986</name>
</gene>
<evidence type="ECO:0000313" key="2">
    <source>
        <dbReference type="Proteomes" id="UP000199677"/>
    </source>
</evidence>
<name>A0A1H0F1Z4_9GAMM</name>
<dbReference type="STRING" id="416873.SAMN04487951_10986"/>
<accession>A0A1H0F1Z4</accession>
<dbReference type="RefSeq" id="WP_089706814.1">
    <property type="nucleotide sequence ID" value="NZ_FNII01000009.1"/>
</dbReference>
<dbReference type="OrthoDB" id="6402002at2"/>
<evidence type="ECO:0000313" key="1">
    <source>
        <dbReference type="EMBL" id="SDN88631.1"/>
    </source>
</evidence>